<protein>
    <submittedName>
        <fullName evidence="7">Lipoprotein-releasing system ATP-binding protein</fullName>
    </submittedName>
</protein>
<evidence type="ECO:0000313" key="7">
    <source>
        <dbReference type="EMBL" id="RCX05433.1"/>
    </source>
</evidence>
<evidence type="ECO:0000256" key="2">
    <source>
        <dbReference type="ARBA" id="ARBA00022741"/>
    </source>
</evidence>
<dbReference type="CDD" id="cd03255">
    <property type="entry name" value="ABC_MJ0796_LolCDE_FtsE"/>
    <property type="match status" value="1"/>
</dbReference>
<dbReference type="AlphaFoldDB" id="A0A369A8G1"/>
<organism evidence="7 8">
    <name type="scientific">Schleiferia thermophila</name>
    <dbReference type="NCBI Taxonomy" id="884107"/>
    <lineage>
        <taxon>Bacteria</taxon>
        <taxon>Pseudomonadati</taxon>
        <taxon>Bacteroidota</taxon>
        <taxon>Flavobacteriia</taxon>
        <taxon>Flavobacteriales</taxon>
        <taxon>Schleiferiaceae</taxon>
        <taxon>Schleiferia</taxon>
    </lineage>
</organism>
<dbReference type="SMART" id="SM00382">
    <property type="entry name" value="AAA"/>
    <property type="match status" value="1"/>
</dbReference>
<dbReference type="PROSITE" id="PS00211">
    <property type="entry name" value="ABC_TRANSPORTER_1"/>
    <property type="match status" value="1"/>
</dbReference>
<evidence type="ECO:0000256" key="1">
    <source>
        <dbReference type="ARBA" id="ARBA00022448"/>
    </source>
</evidence>
<evidence type="ECO:0000313" key="8">
    <source>
        <dbReference type="Proteomes" id="UP000253517"/>
    </source>
</evidence>
<comment type="similarity">
    <text evidence="5">Belongs to the ABC transporter superfamily. Macrolide exporter (TC 3.A.1.122) family.</text>
</comment>
<sequence>MTSLIRAKNISKTYGTVKVLNDISVSIPKSRIVSIVGPSGAGKSTLLSILGALEKADTGDVFFEDVAYASLSEKKLAALKNKEIGFVFQFHHLLPEFTAVENVAIPAMISGLGKKEAEQKAIYWLEKTGLSHRLKHKPAQLSGGEQQRVAIARALINHPKIVMADEPTGNLDTKNTEHIIQIFKDLNSELGITFLIVTHNENLARSSDEIIFLRDGKIQ</sequence>
<name>A0A369A8G1_9FLAO</name>
<keyword evidence="2" id="KW-0547">Nucleotide-binding</keyword>
<proteinExistence type="inferred from homology"/>
<dbReference type="GO" id="GO:0016887">
    <property type="term" value="F:ATP hydrolysis activity"/>
    <property type="evidence" value="ECO:0007669"/>
    <property type="project" value="InterPro"/>
</dbReference>
<gene>
    <name evidence="7" type="ORF">DES35_101718</name>
</gene>
<dbReference type="GO" id="GO:0022857">
    <property type="term" value="F:transmembrane transporter activity"/>
    <property type="evidence" value="ECO:0007669"/>
    <property type="project" value="UniProtKB-ARBA"/>
</dbReference>
<keyword evidence="4" id="KW-1278">Translocase</keyword>
<dbReference type="Pfam" id="PF00005">
    <property type="entry name" value="ABC_tran"/>
    <property type="match status" value="1"/>
</dbReference>
<dbReference type="FunFam" id="3.40.50.300:FF:000032">
    <property type="entry name" value="Export ABC transporter ATP-binding protein"/>
    <property type="match status" value="1"/>
</dbReference>
<evidence type="ECO:0000256" key="4">
    <source>
        <dbReference type="ARBA" id="ARBA00022967"/>
    </source>
</evidence>
<keyword evidence="3 7" id="KW-0067">ATP-binding</keyword>
<dbReference type="PANTHER" id="PTHR42798">
    <property type="entry name" value="LIPOPROTEIN-RELEASING SYSTEM ATP-BINDING PROTEIN LOLD"/>
    <property type="match status" value="1"/>
</dbReference>
<dbReference type="InterPro" id="IPR017911">
    <property type="entry name" value="MacB-like_ATP-bd"/>
</dbReference>
<keyword evidence="8" id="KW-1185">Reference proteome</keyword>
<dbReference type="GO" id="GO:0098796">
    <property type="term" value="C:membrane protein complex"/>
    <property type="evidence" value="ECO:0007669"/>
    <property type="project" value="UniProtKB-ARBA"/>
</dbReference>
<comment type="caution">
    <text evidence="7">The sequence shown here is derived from an EMBL/GenBank/DDBJ whole genome shotgun (WGS) entry which is preliminary data.</text>
</comment>
<keyword evidence="7" id="KW-0449">Lipoprotein</keyword>
<accession>A0A369A8G1</accession>
<evidence type="ECO:0000256" key="3">
    <source>
        <dbReference type="ARBA" id="ARBA00022840"/>
    </source>
</evidence>
<evidence type="ECO:0000256" key="5">
    <source>
        <dbReference type="ARBA" id="ARBA00038388"/>
    </source>
</evidence>
<dbReference type="EMBL" id="QPJS01000001">
    <property type="protein sequence ID" value="RCX05433.1"/>
    <property type="molecule type" value="Genomic_DNA"/>
</dbReference>
<dbReference type="InterPro" id="IPR003593">
    <property type="entry name" value="AAA+_ATPase"/>
</dbReference>
<reference evidence="7 8" key="1">
    <citation type="submission" date="2018-07" db="EMBL/GenBank/DDBJ databases">
        <title>Genomic Encyclopedia of Type Strains, Phase IV (KMG-IV): sequencing the most valuable type-strain genomes for metagenomic binning, comparative biology and taxonomic classification.</title>
        <authorList>
            <person name="Goeker M."/>
        </authorList>
    </citation>
    <scope>NUCLEOTIDE SEQUENCE [LARGE SCALE GENOMIC DNA]</scope>
    <source>
        <strain evidence="7 8">DSM 21410</strain>
    </source>
</reference>
<evidence type="ECO:0000259" key="6">
    <source>
        <dbReference type="PROSITE" id="PS50893"/>
    </source>
</evidence>
<dbReference type="InterPro" id="IPR017871">
    <property type="entry name" value="ABC_transporter-like_CS"/>
</dbReference>
<dbReference type="InterPro" id="IPR027417">
    <property type="entry name" value="P-loop_NTPase"/>
</dbReference>
<keyword evidence="1" id="KW-0813">Transport</keyword>
<dbReference type="PANTHER" id="PTHR42798:SF2">
    <property type="entry name" value="ABC TRANSPORTER ATP-BINDING PROTEIN MG467-RELATED"/>
    <property type="match status" value="1"/>
</dbReference>
<dbReference type="Proteomes" id="UP000253517">
    <property type="component" value="Unassembled WGS sequence"/>
</dbReference>
<dbReference type="PROSITE" id="PS50893">
    <property type="entry name" value="ABC_TRANSPORTER_2"/>
    <property type="match status" value="1"/>
</dbReference>
<feature type="domain" description="ABC transporter" evidence="6">
    <location>
        <begin position="5"/>
        <end position="219"/>
    </location>
</feature>
<dbReference type="GO" id="GO:0005524">
    <property type="term" value="F:ATP binding"/>
    <property type="evidence" value="ECO:0007669"/>
    <property type="project" value="UniProtKB-KW"/>
</dbReference>
<dbReference type="InterPro" id="IPR003439">
    <property type="entry name" value="ABC_transporter-like_ATP-bd"/>
</dbReference>
<dbReference type="Gene3D" id="3.40.50.300">
    <property type="entry name" value="P-loop containing nucleotide triphosphate hydrolases"/>
    <property type="match status" value="1"/>
</dbReference>
<dbReference type="SUPFAM" id="SSF52540">
    <property type="entry name" value="P-loop containing nucleoside triphosphate hydrolases"/>
    <property type="match status" value="1"/>
</dbReference>